<organism evidence="2 3">
    <name type="scientific">Rhizophlyctis rosea</name>
    <dbReference type="NCBI Taxonomy" id="64517"/>
    <lineage>
        <taxon>Eukaryota</taxon>
        <taxon>Fungi</taxon>
        <taxon>Fungi incertae sedis</taxon>
        <taxon>Chytridiomycota</taxon>
        <taxon>Chytridiomycota incertae sedis</taxon>
        <taxon>Chytridiomycetes</taxon>
        <taxon>Rhizophlyctidales</taxon>
        <taxon>Rhizophlyctidaceae</taxon>
        <taxon>Rhizophlyctis</taxon>
    </lineage>
</organism>
<accession>A0AAD5SIA2</accession>
<proteinExistence type="predicted"/>
<name>A0AAD5SIA2_9FUNG</name>
<protein>
    <submittedName>
        <fullName evidence="2">Uncharacterized protein</fullName>
    </submittedName>
</protein>
<dbReference type="EMBL" id="JADGJD010000074">
    <property type="protein sequence ID" value="KAJ3055528.1"/>
    <property type="molecule type" value="Genomic_DNA"/>
</dbReference>
<reference evidence="2" key="1">
    <citation type="submission" date="2020-05" db="EMBL/GenBank/DDBJ databases">
        <title>Phylogenomic resolution of chytrid fungi.</title>
        <authorList>
            <person name="Stajich J.E."/>
            <person name="Amses K."/>
            <person name="Simmons R."/>
            <person name="Seto K."/>
            <person name="Myers J."/>
            <person name="Bonds A."/>
            <person name="Quandt C.A."/>
            <person name="Barry K."/>
            <person name="Liu P."/>
            <person name="Grigoriev I."/>
            <person name="Longcore J.E."/>
            <person name="James T.Y."/>
        </authorList>
    </citation>
    <scope>NUCLEOTIDE SEQUENCE</scope>
    <source>
        <strain evidence="2">JEL0318</strain>
    </source>
</reference>
<dbReference type="AlphaFoldDB" id="A0AAD5SIA2"/>
<evidence type="ECO:0000313" key="2">
    <source>
        <dbReference type="EMBL" id="KAJ3055528.1"/>
    </source>
</evidence>
<dbReference type="InterPro" id="IPR032063">
    <property type="entry name" value="MavL-like"/>
</dbReference>
<evidence type="ECO:0000256" key="1">
    <source>
        <dbReference type="SAM" id="MobiDB-lite"/>
    </source>
</evidence>
<dbReference type="Proteomes" id="UP001212841">
    <property type="component" value="Unassembled WGS sequence"/>
</dbReference>
<dbReference type="Pfam" id="PF16062">
    <property type="entry name" value="MavL-like"/>
    <property type="match status" value="1"/>
</dbReference>
<feature type="region of interest" description="Disordered" evidence="1">
    <location>
        <begin position="467"/>
        <end position="490"/>
    </location>
</feature>
<feature type="compositionally biased region" description="Acidic residues" evidence="1">
    <location>
        <begin position="478"/>
        <end position="490"/>
    </location>
</feature>
<gene>
    <name evidence="2" type="ORF">HK097_010215</name>
</gene>
<keyword evidence="3" id="KW-1185">Reference proteome</keyword>
<evidence type="ECO:0000313" key="3">
    <source>
        <dbReference type="Proteomes" id="UP001212841"/>
    </source>
</evidence>
<comment type="caution">
    <text evidence="2">The sequence shown here is derived from an EMBL/GenBank/DDBJ whole genome shotgun (WGS) entry which is preliminary data.</text>
</comment>
<sequence length="490" mass="54197">MTSTAQRLLSASAAFFSQTDNPTTNNLIRSLVERSQNPQQTFSQIVQFAQDTRILVHSRVIPALDAFLSHKRTHGTSREKSFYSSVTRTAFIQRLIKNRPLTFFTHFDRTLLRDGTVPPAADWERVGQDKEGKIKLESYLSYDEMELAALLGVSSPTYFINDGDRDNVARIGKSGTFEETGVYVGLVGARFERSEKMDSKHILISEKASTPENGYGPDGKHQNPKSYSSLQPFAELYLSQPHFPTYTSASSTLSPKTYEPLPTRSPFTPSAIFNIPAYKSRIRIPLELLLFDANDRARLSSRKAFVHIVGLGLGVWRKSPTQYTYYLEALSKILTSLPFPHISDIELAYFPDDSPPVAGAAHGQSIKSPIAENRKIRIHFTTRNPAAKLPTSDDGTERLLVASYAWDGNSFPGNEYWMGMVSASGDPAAVCCSLVGELQNGWVNEGLLERIWVCGGEGEGFLEMEDVGRGEAGGGIGSEEDTDVDGEEDK</sequence>